<protein>
    <submittedName>
        <fullName evidence="1">Uncharacterized protein</fullName>
    </submittedName>
</protein>
<proteinExistence type="evidence at transcript level"/>
<dbReference type="VEuPathDB" id="ToxoDB:ETH2_0735500"/>
<name>H9B9I4_EIMTE</name>
<sequence length="120" mass="13400">MLPVGRETLLCRSPSTSVPQFLSRLTYSRLLLTLQISCCYPSSRPEPLESGSTSPTLAPSFRKRMRSFRVLIAHISSYCSAEELVSPLKGDWSGTRACRYCAHHPFAKATRPRTLVCNHA</sequence>
<reference evidence="1" key="1">
    <citation type="journal article" date="2012" name="BMC Genomics">
        <title>Characterisation of full-length cDNA sequences provides insights into the Eimeria tenella transcriptome.</title>
        <authorList>
            <person name="Amiruddin N."/>
            <person name="Lee X.W."/>
            <person name="Blake D.P."/>
            <person name="Suzuki Y."/>
            <person name="Tay Y.L."/>
            <person name="Lim L.S."/>
            <person name="Tomley F.M."/>
            <person name="Watanabe J."/>
            <person name="Sugimoto C."/>
            <person name="Wan K.L."/>
        </authorList>
    </citation>
    <scope>NUCLEOTIDE SEQUENCE</scope>
    <source>
        <strain evidence="1">Houghton</strain>
    </source>
</reference>
<evidence type="ECO:0000313" key="1">
    <source>
        <dbReference type="EMBL" id="AET50644.1"/>
    </source>
</evidence>
<accession>H9B9I4</accession>
<dbReference type="AlphaFoldDB" id="H9B9I4"/>
<dbReference type="EMBL" id="JN987421">
    <property type="protein sequence ID" value="AET50644.1"/>
    <property type="molecule type" value="mRNA"/>
</dbReference>
<organism evidence="1">
    <name type="scientific">Eimeria tenella</name>
    <name type="common">Coccidian parasite</name>
    <dbReference type="NCBI Taxonomy" id="5802"/>
    <lineage>
        <taxon>Eukaryota</taxon>
        <taxon>Sar</taxon>
        <taxon>Alveolata</taxon>
        <taxon>Apicomplexa</taxon>
        <taxon>Conoidasida</taxon>
        <taxon>Coccidia</taxon>
        <taxon>Eucoccidiorida</taxon>
        <taxon>Eimeriorina</taxon>
        <taxon>Eimeriidae</taxon>
        <taxon>Eimeria</taxon>
    </lineage>
</organism>